<evidence type="ECO:0000256" key="4">
    <source>
        <dbReference type="ARBA" id="ARBA00022801"/>
    </source>
</evidence>
<dbReference type="GO" id="GO:0004526">
    <property type="term" value="F:ribonuclease P activity"/>
    <property type="evidence" value="ECO:0007669"/>
    <property type="project" value="UniProtKB-UniRule"/>
</dbReference>
<gene>
    <name evidence="6 8" type="primary">rnpA</name>
    <name evidence="8" type="ORF">H8D24_03305</name>
</gene>
<evidence type="ECO:0000256" key="5">
    <source>
        <dbReference type="ARBA" id="ARBA00022884"/>
    </source>
</evidence>
<dbReference type="GO" id="GO:0042781">
    <property type="term" value="F:3'-tRNA processing endoribonuclease activity"/>
    <property type="evidence" value="ECO:0007669"/>
    <property type="project" value="TreeGrafter"/>
</dbReference>
<dbReference type="InterPro" id="IPR014721">
    <property type="entry name" value="Ribsml_uS5_D2-typ_fold_subgr"/>
</dbReference>
<dbReference type="HAMAP" id="MF_00227">
    <property type="entry name" value="RNase_P"/>
    <property type="match status" value="1"/>
</dbReference>
<dbReference type="Proteomes" id="UP000654401">
    <property type="component" value="Unassembled WGS sequence"/>
</dbReference>
<dbReference type="EC" id="3.1.26.5" evidence="6 7"/>
<dbReference type="Gene3D" id="3.30.230.10">
    <property type="match status" value="1"/>
</dbReference>
<dbReference type="AlphaFoldDB" id="A0A8J6TN38"/>
<dbReference type="InterPro" id="IPR020568">
    <property type="entry name" value="Ribosomal_Su5_D2-typ_SF"/>
</dbReference>
<keyword evidence="2 6" id="KW-0540">Nuclease</keyword>
<accession>A0A8J6TN38</accession>
<comment type="subunit">
    <text evidence="6">Consists of a catalytic RNA component (M1 or rnpB) and a protein subunit.</text>
</comment>
<dbReference type="Pfam" id="PF00825">
    <property type="entry name" value="Ribonuclease_P"/>
    <property type="match status" value="1"/>
</dbReference>
<evidence type="ECO:0000256" key="7">
    <source>
        <dbReference type="NCBIfam" id="TIGR00188"/>
    </source>
</evidence>
<comment type="catalytic activity">
    <reaction evidence="6">
        <text>Endonucleolytic cleavage of RNA, removing 5'-extranucleotides from tRNA precursor.</text>
        <dbReference type="EC" id="3.1.26.5"/>
    </reaction>
</comment>
<organism evidence="8 9">
    <name type="scientific">Candidatus Thiopontia autotrophica</name>
    <dbReference type="NCBI Taxonomy" id="2841688"/>
    <lineage>
        <taxon>Bacteria</taxon>
        <taxon>Pseudomonadati</taxon>
        <taxon>Pseudomonadota</taxon>
        <taxon>Gammaproteobacteria</taxon>
        <taxon>Candidatus Thiopontia</taxon>
    </lineage>
</organism>
<dbReference type="SUPFAM" id="SSF54211">
    <property type="entry name" value="Ribosomal protein S5 domain 2-like"/>
    <property type="match status" value="1"/>
</dbReference>
<dbReference type="GO" id="GO:0030677">
    <property type="term" value="C:ribonuclease P complex"/>
    <property type="evidence" value="ECO:0007669"/>
    <property type="project" value="TreeGrafter"/>
</dbReference>
<dbReference type="InterPro" id="IPR000100">
    <property type="entry name" value="RNase_P"/>
</dbReference>
<evidence type="ECO:0000256" key="1">
    <source>
        <dbReference type="ARBA" id="ARBA00022694"/>
    </source>
</evidence>
<comment type="function">
    <text evidence="6">RNaseP catalyzes the removal of the 5'-leader sequence from pre-tRNA to produce the mature 5'-terminus. It can also cleave other RNA substrates such as 4.5S RNA. The protein component plays an auxiliary but essential role in vivo by binding to the 5'-leader sequence and broadening the substrate specificity of the ribozyme.</text>
</comment>
<keyword evidence="5 6" id="KW-0694">RNA-binding</keyword>
<dbReference type="NCBIfam" id="TIGR00188">
    <property type="entry name" value="rnpA"/>
    <property type="match status" value="1"/>
</dbReference>
<evidence type="ECO:0000313" key="8">
    <source>
        <dbReference type="EMBL" id="MBC8519419.1"/>
    </source>
</evidence>
<keyword evidence="3 6" id="KW-0255">Endonuclease</keyword>
<name>A0A8J6TN38_9GAMM</name>
<evidence type="ECO:0000256" key="3">
    <source>
        <dbReference type="ARBA" id="ARBA00022759"/>
    </source>
</evidence>
<comment type="similarity">
    <text evidence="6">Belongs to the RnpA family.</text>
</comment>
<keyword evidence="1 6" id="KW-0819">tRNA processing</keyword>
<evidence type="ECO:0000313" key="9">
    <source>
        <dbReference type="Proteomes" id="UP000654401"/>
    </source>
</evidence>
<reference evidence="8 9" key="1">
    <citation type="submission" date="2020-08" db="EMBL/GenBank/DDBJ databases">
        <title>Bridging the membrane lipid divide: bacteria of the FCB group superphylum have the potential to synthesize archaeal ether lipids.</title>
        <authorList>
            <person name="Villanueva L."/>
            <person name="Von Meijenfeldt F.A.B."/>
            <person name="Westbye A.B."/>
            <person name="Yadav S."/>
            <person name="Hopmans E.C."/>
            <person name="Dutilh B.E."/>
            <person name="Sinninghe Damste J.S."/>
        </authorList>
    </citation>
    <scope>NUCLEOTIDE SEQUENCE [LARGE SCALE GENOMIC DNA]</scope>
    <source>
        <strain evidence="8">NIOZ-UU100</strain>
    </source>
</reference>
<comment type="caution">
    <text evidence="8">The sequence shown here is derived from an EMBL/GenBank/DDBJ whole genome shotgun (WGS) entry which is preliminary data.</text>
</comment>
<sequence length="124" mass="14194">MEASFSSERRLLTAANYSQVFDNSCCKAGDDSFLLLARLNNLNHARLGLVIAKKKLKLAVDRNRVKRISRESFRTLQCELSGIDVIVLCRSGVVRLDKKEIRRRLDLLFDKINRSKKQIQAVSE</sequence>
<dbReference type="GO" id="GO:0000049">
    <property type="term" value="F:tRNA binding"/>
    <property type="evidence" value="ECO:0007669"/>
    <property type="project" value="UniProtKB-UniRule"/>
</dbReference>
<dbReference type="PANTHER" id="PTHR33992">
    <property type="entry name" value="RIBONUCLEASE P PROTEIN COMPONENT"/>
    <property type="match status" value="1"/>
</dbReference>
<dbReference type="EMBL" id="JACNFK010000023">
    <property type="protein sequence ID" value="MBC8519419.1"/>
    <property type="molecule type" value="Genomic_DNA"/>
</dbReference>
<keyword evidence="4 6" id="KW-0378">Hydrolase</keyword>
<evidence type="ECO:0000256" key="6">
    <source>
        <dbReference type="HAMAP-Rule" id="MF_00227"/>
    </source>
</evidence>
<dbReference type="PANTHER" id="PTHR33992:SF1">
    <property type="entry name" value="RIBONUCLEASE P PROTEIN COMPONENT"/>
    <property type="match status" value="1"/>
</dbReference>
<evidence type="ECO:0000256" key="2">
    <source>
        <dbReference type="ARBA" id="ARBA00022722"/>
    </source>
</evidence>
<protein>
    <recommendedName>
        <fullName evidence="6 7">Ribonuclease P protein component</fullName>
        <shortName evidence="6">RNase P protein</shortName>
        <shortName evidence="6">RNaseP protein</shortName>
        <ecNumber evidence="6 7">3.1.26.5</ecNumber>
    </recommendedName>
    <alternativeName>
        <fullName evidence="6">Protein C5</fullName>
    </alternativeName>
</protein>
<dbReference type="GO" id="GO:0001682">
    <property type="term" value="P:tRNA 5'-leader removal"/>
    <property type="evidence" value="ECO:0007669"/>
    <property type="project" value="UniProtKB-UniRule"/>
</dbReference>
<proteinExistence type="inferred from homology"/>